<sequence>GDAMQTARNQESFVKLSPFDEVMNIWVRWVNLKDFQHSDGDGNLQDTKDFMRAGEAVEAMINDLPRHQWWAIRKSKGISTVWIFPHLSLLDTLEQAEKILTPKMQNHIATRRYFY</sequence>
<name>A0ABV7F920_9BURK</name>
<reference evidence="2" key="1">
    <citation type="journal article" date="2019" name="Int. J. Syst. Evol. Microbiol.">
        <title>The Global Catalogue of Microorganisms (GCM) 10K type strain sequencing project: providing services to taxonomists for standard genome sequencing and annotation.</title>
        <authorList>
            <consortium name="The Broad Institute Genomics Platform"/>
            <consortium name="The Broad Institute Genome Sequencing Center for Infectious Disease"/>
            <person name="Wu L."/>
            <person name="Ma J."/>
        </authorList>
    </citation>
    <scope>NUCLEOTIDE SEQUENCE [LARGE SCALE GENOMIC DNA]</scope>
    <source>
        <strain evidence="2">KCTC 42986</strain>
    </source>
</reference>
<accession>A0ABV7F920</accession>
<proteinExistence type="predicted"/>
<dbReference type="EMBL" id="JBHRTP010000122">
    <property type="protein sequence ID" value="MFC3111425.1"/>
    <property type="molecule type" value="Genomic_DNA"/>
</dbReference>
<dbReference type="RefSeq" id="WP_390333530.1">
    <property type="nucleotide sequence ID" value="NZ_JBHRTP010000122.1"/>
</dbReference>
<evidence type="ECO:0000313" key="1">
    <source>
        <dbReference type="EMBL" id="MFC3111425.1"/>
    </source>
</evidence>
<feature type="non-terminal residue" evidence="1">
    <location>
        <position position="1"/>
    </location>
</feature>
<organism evidence="1 2">
    <name type="scientific">Undibacterium arcticum</name>
    <dbReference type="NCBI Taxonomy" id="1762892"/>
    <lineage>
        <taxon>Bacteria</taxon>
        <taxon>Pseudomonadati</taxon>
        <taxon>Pseudomonadota</taxon>
        <taxon>Betaproteobacteria</taxon>
        <taxon>Burkholderiales</taxon>
        <taxon>Oxalobacteraceae</taxon>
        <taxon>Undibacterium</taxon>
    </lineage>
</organism>
<comment type="caution">
    <text evidence="1">The sequence shown here is derived from an EMBL/GenBank/DDBJ whole genome shotgun (WGS) entry which is preliminary data.</text>
</comment>
<protein>
    <submittedName>
        <fullName evidence="1">Uncharacterized protein</fullName>
    </submittedName>
</protein>
<evidence type="ECO:0000313" key="2">
    <source>
        <dbReference type="Proteomes" id="UP001595530"/>
    </source>
</evidence>
<gene>
    <name evidence="1" type="ORF">ACFOFO_26375</name>
</gene>
<keyword evidence="2" id="KW-1185">Reference proteome</keyword>
<dbReference type="Proteomes" id="UP001595530">
    <property type="component" value="Unassembled WGS sequence"/>
</dbReference>